<keyword evidence="1 7" id="KW-0808">Transferase</keyword>
<name>A0A0P0NX23_9CAUL</name>
<dbReference type="EC" id="2.7.7.42" evidence="7"/>
<evidence type="ECO:0000313" key="10">
    <source>
        <dbReference type="EMBL" id="ALL12598.1"/>
    </source>
</evidence>
<proteinExistence type="inferred from homology"/>
<dbReference type="STRING" id="69395.AQ619_04070"/>
<keyword evidence="6 7" id="KW-0511">Multifunctional enzyme</keyword>
<dbReference type="AlphaFoldDB" id="A0A0P0NX23"/>
<dbReference type="GO" id="GO:0000820">
    <property type="term" value="P:regulation of glutamine family amino acid metabolic process"/>
    <property type="evidence" value="ECO:0007669"/>
    <property type="project" value="UniProtKB-UniRule"/>
</dbReference>
<dbReference type="KEGG" id="chq:AQ619_04070"/>
<evidence type="ECO:0000256" key="5">
    <source>
        <dbReference type="ARBA" id="ARBA00022842"/>
    </source>
</evidence>
<comment type="catalytic activity">
    <reaction evidence="7">
        <text>[glutamine synthetase]-L-tyrosine + ATP = [glutamine synthetase]-O(4)-(5'-adenylyl)-L-tyrosine + diphosphate</text>
        <dbReference type="Rhea" id="RHEA:18589"/>
        <dbReference type="Rhea" id="RHEA-COMP:10660"/>
        <dbReference type="Rhea" id="RHEA-COMP:10661"/>
        <dbReference type="ChEBI" id="CHEBI:30616"/>
        <dbReference type="ChEBI" id="CHEBI:33019"/>
        <dbReference type="ChEBI" id="CHEBI:46858"/>
        <dbReference type="ChEBI" id="CHEBI:83624"/>
        <dbReference type="EC" id="2.7.7.42"/>
    </reaction>
</comment>
<feature type="domain" description="PII-uridylyltransferase/Glutamine-synthetase adenylyltransferase" evidence="9">
    <location>
        <begin position="835"/>
        <end position="898"/>
    </location>
</feature>
<dbReference type="NCBIfam" id="NF010706">
    <property type="entry name" value="PRK14108.1"/>
    <property type="match status" value="1"/>
</dbReference>
<comment type="catalytic activity">
    <reaction evidence="7">
        <text>[glutamine synthetase]-O(4)-(5'-adenylyl)-L-tyrosine + phosphate = [glutamine synthetase]-L-tyrosine + ADP</text>
        <dbReference type="Rhea" id="RHEA:43716"/>
        <dbReference type="Rhea" id="RHEA-COMP:10660"/>
        <dbReference type="Rhea" id="RHEA-COMP:10661"/>
        <dbReference type="ChEBI" id="CHEBI:43474"/>
        <dbReference type="ChEBI" id="CHEBI:46858"/>
        <dbReference type="ChEBI" id="CHEBI:83624"/>
        <dbReference type="ChEBI" id="CHEBI:456216"/>
        <dbReference type="EC" id="2.7.7.89"/>
    </reaction>
</comment>
<gene>
    <name evidence="7" type="primary">glnE</name>
    <name evidence="10" type="ORF">AQ619_04070</name>
</gene>
<evidence type="ECO:0000256" key="1">
    <source>
        <dbReference type="ARBA" id="ARBA00022679"/>
    </source>
</evidence>
<keyword evidence="2 7" id="KW-0548">Nucleotidyltransferase</keyword>
<feature type="domain" description="PII-uridylyltransferase/Glutamine-synthetase adenylyltransferase" evidence="9">
    <location>
        <begin position="321"/>
        <end position="447"/>
    </location>
</feature>
<reference evidence="10 11" key="1">
    <citation type="submission" date="2015-10" db="EMBL/GenBank/DDBJ databases">
        <title>Conservation of the essential genome among Caulobacter and Brevundimonas species.</title>
        <authorList>
            <person name="Scott D."/>
            <person name="Ely B."/>
        </authorList>
    </citation>
    <scope>NUCLEOTIDE SEQUENCE [LARGE SCALE GENOMIC DNA]</scope>
    <source>
        <strain evidence="10 11">CB4</strain>
    </source>
</reference>
<dbReference type="SUPFAM" id="SSF81301">
    <property type="entry name" value="Nucleotidyltransferase"/>
    <property type="match status" value="2"/>
</dbReference>
<dbReference type="InterPro" id="IPR043519">
    <property type="entry name" value="NT_sf"/>
</dbReference>
<dbReference type="PANTHER" id="PTHR30621">
    <property type="entry name" value="GLUTAMINE SYNTHETASE ADENYLYLTRANSFERASE"/>
    <property type="match status" value="1"/>
</dbReference>
<dbReference type="GO" id="GO:0047388">
    <property type="term" value="F:[glutamine synthetase]-adenylyl-L-tyrosine phosphorylase activity"/>
    <property type="evidence" value="ECO:0007669"/>
    <property type="project" value="UniProtKB-EC"/>
</dbReference>
<feature type="domain" description="Glutamate-ammonia ligase adenylyltransferase repeated" evidence="8">
    <location>
        <begin position="562"/>
        <end position="798"/>
    </location>
</feature>
<dbReference type="InterPro" id="IPR023057">
    <property type="entry name" value="GlnE"/>
</dbReference>
<sequence>MTRLLERLAPCGPIVDPKAAERAHEAVLKRVGEASDLVEAAWPALAPVFAASPYLTGLARRDARRLPTILTSEPGQRLDDILTRARAVGEEPDFETARRVLRELKADLHLLTALCDLGGVWDLDAVTGALTRFADATLGAALAQAVRLEVDRGALTHLGDTEAGPAPGLFCVAMGKHGAFELNYSSDIDFSIFYAPEKLPVAEGVEPQGVAVRIANHLGRILQERTADGYVFRIDLRLRPDPSSTPPAMPLDAAMDYYESVGQNWERAAHIKARIAAGDRREGEAFLAALQPFIWRRNLDFAAIADIHSIKRQIHTYKVDDRLTAKGADLKLGRGGIREIEFFVQTQQLILGGRQPDLRSPRTLDALRALAGAGHVTVEDADWLTTAYQDLRALEHRAQMIADDQTHKLPESDADRKKVAALWNHDALRSFDAAVGRILKGVNQRYGRLFAGEEELSSRFGSLVFTGVEDDPETLATLKRMGFSSPERVAATIRSWHHGRIAATRTERGRELFTRLAPRLLDAANASGAPDTAFNRFADFFASLSSGVQIQSLFLAQPRLFELIVEVMAFAPRLAATLARRPTALDALLDPAFFGPMTVPESPPWDPGDFEGAMDSARRLFRDQSFRIGVRVMSGTAGARDAGAAFAGLGDLIVRGLAPAALAETVRLGGEFPGEVAVVALGKAGSREMTAKSDLDLMTLYAADDPTAQSAIKGWGAESFYARFTQRLTSALSAPTGEGTLYEVDLKLRPSGTKGPVAVSFAAFEDYYAREAETWELLALTRARVMWASSPAFQVRAEAAIEAALRRPRDPGKTAVDVLEMRELMEQERPGKGVWDLKLSPGGLVDIEFVAQYLQLKHAAAGGPLAQNTGEALAALKTANLADPAGLSSLEAAWRLEQDLSQLIKVALEDGADPEAESRAFRVLLARAGHVREFRSLKTKLARAKTEARAAFEAIVRRDGNAGV</sequence>
<evidence type="ECO:0000256" key="3">
    <source>
        <dbReference type="ARBA" id="ARBA00022741"/>
    </source>
</evidence>
<dbReference type="GO" id="GO:0000287">
    <property type="term" value="F:magnesium ion binding"/>
    <property type="evidence" value="ECO:0007669"/>
    <property type="project" value="UniProtKB-UniRule"/>
</dbReference>
<accession>A0A0P0NX23</accession>
<dbReference type="GO" id="GO:0005829">
    <property type="term" value="C:cytosol"/>
    <property type="evidence" value="ECO:0007669"/>
    <property type="project" value="TreeGrafter"/>
</dbReference>
<dbReference type="NCBIfam" id="NF008292">
    <property type="entry name" value="PRK11072.1"/>
    <property type="match status" value="1"/>
</dbReference>
<organism evidence="10 11">
    <name type="scientific">Caulobacter henricii</name>
    <dbReference type="NCBI Taxonomy" id="69395"/>
    <lineage>
        <taxon>Bacteria</taxon>
        <taxon>Pseudomonadati</taxon>
        <taxon>Pseudomonadota</taxon>
        <taxon>Alphaproteobacteria</taxon>
        <taxon>Caulobacterales</taxon>
        <taxon>Caulobacteraceae</taxon>
        <taxon>Caulobacter</taxon>
    </lineage>
</organism>
<dbReference type="Gene3D" id="3.30.460.10">
    <property type="entry name" value="Beta Polymerase, domain 2"/>
    <property type="match status" value="2"/>
</dbReference>
<evidence type="ECO:0000256" key="2">
    <source>
        <dbReference type="ARBA" id="ARBA00022695"/>
    </source>
</evidence>
<comment type="function">
    <text evidence="7">Involved in the regulation of glutamine synthetase GlnA, a key enzyme in the process to assimilate ammonia. When cellular nitrogen levels are high, the C-terminal adenylyl transferase (AT) inactivates GlnA by covalent transfer of an adenylyl group from ATP to specific tyrosine residue of GlnA, thus reducing its activity. Conversely, when nitrogen levels are low, the N-terminal adenylyl removase (AR) activates GlnA by removing the adenylyl group by phosphorolysis, increasing its activity. The regulatory region of GlnE binds the signal transduction protein PII (GlnB) which indicates the nitrogen status of the cell.</text>
</comment>
<dbReference type="Gene3D" id="1.20.120.1510">
    <property type="match status" value="1"/>
</dbReference>
<keyword evidence="10" id="KW-0436">Ligase</keyword>
<dbReference type="EC" id="2.7.7.89" evidence="7"/>
<keyword evidence="3 7" id="KW-0547">Nucleotide-binding</keyword>
<protein>
    <recommendedName>
        <fullName evidence="7">Bifunctional glutamine synthetase adenylyltransferase/adenylyl-removing enzyme</fullName>
    </recommendedName>
    <alternativeName>
        <fullName evidence="7">ATP:glutamine synthetase adenylyltransferase</fullName>
    </alternativeName>
    <alternativeName>
        <fullName evidence="7">ATase</fullName>
    </alternativeName>
    <domain>
        <recommendedName>
            <fullName evidence="7">Glutamine synthetase adenylyl-L-tyrosine phosphorylase</fullName>
            <ecNumber evidence="7">2.7.7.89</ecNumber>
        </recommendedName>
        <alternativeName>
            <fullName evidence="7">Adenylyl removase</fullName>
            <shortName evidence="7">AR</shortName>
            <shortName evidence="7">AT-N</shortName>
        </alternativeName>
    </domain>
    <domain>
        <recommendedName>
            <fullName evidence="7">Glutamine synthetase adenylyl transferase</fullName>
            <ecNumber evidence="7">2.7.7.42</ecNumber>
        </recommendedName>
        <alternativeName>
            <fullName evidence="7">Adenylyl transferase</fullName>
            <shortName evidence="7">AT</shortName>
            <shortName evidence="7">AT-C</shortName>
        </alternativeName>
    </domain>
</protein>
<evidence type="ECO:0000256" key="7">
    <source>
        <dbReference type="HAMAP-Rule" id="MF_00802"/>
    </source>
</evidence>
<dbReference type="GO" id="GO:0008882">
    <property type="term" value="F:[glutamate-ammonia-ligase] adenylyltransferase activity"/>
    <property type="evidence" value="ECO:0007669"/>
    <property type="project" value="UniProtKB-UniRule"/>
</dbReference>
<dbReference type="CDD" id="cd05401">
    <property type="entry name" value="NT_GlnE_GlnD_like"/>
    <property type="match status" value="2"/>
</dbReference>
<feature type="region of interest" description="Adenylyl removase" evidence="7">
    <location>
        <begin position="1"/>
        <end position="454"/>
    </location>
</feature>
<keyword evidence="5 7" id="KW-0460">Magnesium</keyword>
<dbReference type="Proteomes" id="UP000056905">
    <property type="component" value="Chromosome"/>
</dbReference>
<feature type="region of interest" description="Adenylyl transferase" evidence="7">
    <location>
        <begin position="457"/>
        <end position="964"/>
    </location>
</feature>
<dbReference type="OrthoDB" id="9759366at2"/>
<evidence type="ECO:0000256" key="6">
    <source>
        <dbReference type="ARBA" id="ARBA00023268"/>
    </source>
</evidence>
<dbReference type="Gene3D" id="1.20.120.330">
    <property type="entry name" value="Nucleotidyltransferases domain 2"/>
    <property type="match status" value="2"/>
</dbReference>
<dbReference type="RefSeq" id="WP_062144625.1">
    <property type="nucleotide sequence ID" value="NZ_CP013002.1"/>
</dbReference>
<dbReference type="Pfam" id="PF08335">
    <property type="entry name" value="GlnD_UR_UTase"/>
    <property type="match status" value="2"/>
</dbReference>
<dbReference type="GO" id="GO:0005524">
    <property type="term" value="F:ATP binding"/>
    <property type="evidence" value="ECO:0007669"/>
    <property type="project" value="UniProtKB-UniRule"/>
</dbReference>
<dbReference type="InterPro" id="IPR013546">
    <property type="entry name" value="PII_UdlTrfase/GS_AdlTrfase"/>
</dbReference>
<comment type="cofactor">
    <cofactor evidence="7">
        <name>Mg(2+)</name>
        <dbReference type="ChEBI" id="CHEBI:18420"/>
    </cofactor>
</comment>
<evidence type="ECO:0000313" key="11">
    <source>
        <dbReference type="Proteomes" id="UP000056905"/>
    </source>
</evidence>
<dbReference type="PANTHER" id="PTHR30621:SF0">
    <property type="entry name" value="BIFUNCTIONAL GLUTAMINE SYNTHETASE ADENYLYLTRANSFERASE_ADENYLYL-REMOVING ENZYME"/>
    <property type="match status" value="1"/>
</dbReference>
<dbReference type="SUPFAM" id="SSF81593">
    <property type="entry name" value="Nucleotidyltransferase substrate binding subunit/domain"/>
    <property type="match status" value="2"/>
</dbReference>
<dbReference type="InterPro" id="IPR005190">
    <property type="entry name" value="GlnE_rpt_dom"/>
</dbReference>
<feature type="domain" description="Glutamate-ammonia ligase adenylyltransferase repeated" evidence="8">
    <location>
        <begin position="44"/>
        <end position="288"/>
    </location>
</feature>
<comment type="similarity">
    <text evidence="7">Belongs to the GlnE family.</text>
</comment>
<dbReference type="GO" id="GO:0016874">
    <property type="term" value="F:ligase activity"/>
    <property type="evidence" value="ECO:0007669"/>
    <property type="project" value="UniProtKB-KW"/>
</dbReference>
<dbReference type="EMBL" id="CP013002">
    <property type="protein sequence ID" value="ALL12598.1"/>
    <property type="molecule type" value="Genomic_DNA"/>
</dbReference>
<evidence type="ECO:0000259" key="9">
    <source>
        <dbReference type="Pfam" id="PF08335"/>
    </source>
</evidence>
<keyword evidence="4 7" id="KW-0067">ATP-binding</keyword>
<evidence type="ECO:0000256" key="4">
    <source>
        <dbReference type="ARBA" id="ARBA00022840"/>
    </source>
</evidence>
<dbReference type="HAMAP" id="MF_00802">
    <property type="entry name" value="GlnE"/>
    <property type="match status" value="1"/>
</dbReference>
<keyword evidence="11" id="KW-1185">Reference proteome</keyword>
<dbReference type="Pfam" id="PF03710">
    <property type="entry name" value="GlnE"/>
    <property type="match status" value="2"/>
</dbReference>
<evidence type="ECO:0000259" key="8">
    <source>
        <dbReference type="Pfam" id="PF03710"/>
    </source>
</evidence>